<reference evidence="1 2" key="1">
    <citation type="submission" date="2024-01" db="EMBL/GenBank/DDBJ databases">
        <title>The complete chloroplast genome sequence of Lithospermum erythrorhizon: insights into the phylogenetic relationship among Boraginaceae species and the maternal lineages of purple gromwells.</title>
        <authorList>
            <person name="Okada T."/>
            <person name="Watanabe K."/>
        </authorList>
    </citation>
    <scope>NUCLEOTIDE SEQUENCE [LARGE SCALE GENOMIC DNA]</scope>
</reference>
<name>A0AAV3NP89_LITER</name>
<organism evidence="1 2">
    <name type="scientific">Lithospermum erythrorhizon</name>
    <name type="common">Purple gromwell</name>
    <name type="synonym">Lithospermum officinale var. erythrorhizon</name>
    <dbReference type="NCBI Taxonomy" id="34254"/>
    <lineage>
        <taxon>Eukaryota</taxon>
        <taxon>Viridiplantae</taxon>
        <taxon>Streptophyta</taxon>
        <taxon>Embryophyta</taxon>
        <taxon>Tracheophyta</taxon>
        <taxon>Spermatophyta</taxon>
        <taxon>Magnoliopsida</taxon>
        <taxon>eudicotyledons</taxon>
        <taxon>Gunneridae</taxon>
        <taxon>Pentapetalae</taxon>
        <taxon>asterids</taxon>
        <taxon>lamiids</taxon>
        <taxon>Boraginales</taxon>
        <taxon>Boraginaceae</taxon>
        <taxon>Boraginoideae</taxon>
        <taxon>Lithospermeae</taxon>
        <taxon>Lithospermum</taxon>
    </lineage>
</organism>
<evidence type="ECO:0000313" key="1">
    <source>
        <dbReference type="EMBL" id="GAA0139482.1"/>
    </source>
</evidence>
<gene>
    <name evidence="1" type="ORF">LIER_01016</name>
</gene>
<dbReference type="AlphaFoldDB" id="A0AAV3NP89"/>
<keyword evidence="2" id="KW-1185">Reference proteome</keyword>
<dbReference type="Proteomes" id="UP001454036">
    <property type="component" value="Unassembled WGS sequence"/>
</dbReference>
<proteinExistence type="predicted"/>
<evidence type="ECO:0000313" key="2">
    <source>
        <dbReference type="Proteomes" id="UP001454036"/>
    </source>
</evidence>
<dbReference type="EMBL" id="BAABME010000093">
    <property type="protein sequence ID" value="GAA0139482.1"/>
    <property type="molecule type" value="Genomic_DNA"/>
</dbReference>
<comment type="caution">
    <text evidence="1">The sequence shown here is derived from an EMBL/GenBank/DDBJ whole genome shotgun (WGS) entry which is preliminary data.</text>
</comment>
<protein>
    <submittedName>
        <fullName evidence="1">Uncharacterized protein</fullName>
    </submittedName>
</protein>
<accession>A0AAV3NP89</accession>
<sequence length="73" mass="8621">MQEWDSDASTMETFMGWRRKTRAKKTKNITIMRIELCAGLMKNPSNFHKSTVEYYAPKICKEMEAELVKQCKQ</sequence>